<protein>
    <submittedName>
        <fullName evidence="2">Uncharacterized protein</fullName>
    </submittedName>
</protein>
<name>A0A0C1MQU5_9GAMM</name>
<organism evidence="2 3">
    <name type="scientific">Pseudoalteromonas luteoviolacea</name>
    <dbReference type="NCBI Taxonomy" id="43657"/>
    <lineage>
        <taxon>Bacteria</taxon>
        <taxon>Pseudomonadati</taxon>
        <taxon>Pseudomonadota</taxon>
        <taxon>Gammaproteobacteria</taxon>
        <taxon>Alteromonadales</taxon>
        <taxon>Pseudoalteromonadaceae</taxon>
        <taxon>Pseudoalteromonas</taxon>
    </lineage>
</organism>
<dbReference type="Proteomes" id="UP000031327">
    <property type="component" value="Unassembled WGS sequence"/>
</dbReference>
<feature type="transmembrane region" description="Helical" evidence="1">
    <location>
        <begin position="36"/>
        <end position="55"/>
    </location>
</feature>
<feature type="transmembrane region" description="Helical" evidence="1">
    <location>
        <begin position="12"/>
        <end position="30"/>
    </location>
</feature>
<keyword evidence="1" id="KW-0472">Membrane</keyword>
<comment type="caution">
    <text evidence="2">The sequence shown here is derived from an EMBL/GenBank/DDBJ whole genome shotgun (WGS) entry which is preliminary data.</text>
</comment>
<keyword evidence="1" id="KW-0812">Transmembrane</keyword>
<sequence>MNSINTNEKKLIAAWLFCVLCWGNLALLMLFSPLPILEVTSLCFAVVVTQITIYLTKKVGESNPVVASVYKSLLGD</sequence>
<gene>
    <name evidence="2" type="ORF">JF50_14200</name>
</gene>
<proteinExistence type="predicted"/>
<dbReference type="AlphaFoldDB" id="A0A0C1MQU5"/>
<evidence type="ECO:0000256" key="1">
    <source>
        <dbReference type="SAM" id="Phobius"/>
    </source>
</evidence>
<reference evidence="2 3" key="1">
    <citation type="submission" date="2014-12" db="EMBL/GenBank/DDBJ databases">
        <title>Draft Genome Sequence of Pseudoalteromonas luteoviolacea HI1.</title>
        <authorList>
            <person name="Asahina A.Y."/>
            <person name="Hadfield M.G."/>
        </authorList>
    </citation>
    <scope>NUCLEOTIDE SEQUENCE [LARGE SCALE GENOMIC DNA]</scope>
    <source>
        <strain evidence="2 3">HI1</strain>
    </source>
</reference>
<dbReference type="RefSeq" id="WP_039610073.1">
    <property type="nucleotide sequence ID" value="NZ_JWIC01000006.1"/>
</dbReference>
<dbReference type="EMBL" id="JWIC01000006">
    <property type="protein sequence ID" value="KID57013.1"/>
    <property type="molecule type" value="Genomic_DNA"/>
</dbReference>
<accession>A0A0C1MQU5</accession>
<evidence type="ECO:0000313" key="2">
    <source>
        <dbReference type="EMBL" id="KID57013.1"/>
    </source>
</evidence>
<dbReference type="OrthoDB" id="6310387at2"/>
<keyword evidence="1" id="KW-1133">Transmembrane helix</keyword>
<evidence type="ECO:0000313" key="3">
    <source>
        <dbReference type="Proteomes" id="UP000031327"/>
    </source>
</evidence>